<feature type="compositionally biased region" description="Basic and acidic residues" evidence="1">
    <location>
        <begin position="608"/>
        <end position="618"/>
    </location>
</feature>
<protein>
    <submittedName>
        <fullName evidence="2">Uncharacterized protein</fullName>
    </submittedName>
</protein>
<dbReference type="AlphaFoldDB" id="A0A8K0S2Q4"/>
<keyword evidence="3" id="KW-1185">Reference proteome</keyword>
<accession>A0A8K0S2Q4</accession>
<feature type="region of interest" description="Disordered" evidence="1">
    <location>
        <begin position="295"/>
        <end position="346"/>
    </location>
</feature>
<feature type="compositionally biased region" description="Basic residues" evidence="1">
    <location>
        <begin position="319"/>
        <end position="340"/>
    </location>
</feature>
<dbReference type="EMBL" id="JAGPXF010000003">
    <property type="protein sequence ID" value="KAH7252503.1"/>
    <property type="molecule type" value="Genomic_DNA"/>
</dbReference>
<organism evidence="2 3">
    <name type="scientific">Fusarium tricinctum</name>
    <dbReference type="NCBI Taxonomy" id="61284"/>
    <lineage>
        <taxon>Eukaryota</taxon>
        <taxon>Fungi</taxon>
        <taxon>Dikarya</taxon>
        <taxon>Ascomycota</taxon>
        <taxon>Pezizomycotina</taxon>
        <taxon>Sordariomycetes</taxon>
        <taxon>Hypocreomycetidae</taxon>
        <taxon>Hypocreales</taxon>
        <taxon>Nectriaceae</taxon>
        <taxon>Fusarium</taxon>
        <taxon>Fusarium tricinctum species complex</taxon>
    </lineage>
</organism>
<evidence type="ECO:0000256" key="1">
    <source>
        <dbReference type="SAM" id="MobiDB-lite"/>
    </source>
</evidence>
<feature type="compositionally biased region" description="Polar residues" evidence="1">
    <location>
        <begin position="702"/>
        <end position="719"/>
    </location>
</feature>
<sequence>MEDFNDANLNDAYMPGSLLHGVTNALQPDVATDLLNDPSFLDTLNGPDSEEPSFWTDLIHETNPDFIDPALNDGATPTSVFSQAQAYDGLPAASDDVFFPYTSVSHQSLTYAVSPAHQNDVSYASPSHQNILSYASPVGQKVVSKVPNNRPAHSPTLISSRYRPAKAARVPSLIPQQQEVPVQHFQFENLNSYQPTIDYSSQGITGNDGVLDFPLLPPAPVKAGVNGLAQQFPHLPHSNTGLQRVFAPQVQQLISECISCGCQPHRGPCPPLQLQMHQFQQFQKIQAQCAIKAEASLPSPTRKRPSQNDDNYANDHAVKVRKTAKSGRRFSAPKRGRASKVSKADARKHYPASIQINEWQANDFHFSYQPGGQWDEDILLSAMDLRSYVDNCPRKLTIWLQNTPSQVGQRTSKCDMRCRYLECPVKYGTMRNGWFRVAFDEFPEHTTDGRFDPYRVAGSMHLWCFEQCIDPFELFQRGMLVGDERVFQLEHNAMTLLRPGEKDIFEAAIDPWIEGRQQVGVSCQIPYARHEDTLSYALIKYHLESQPGTRQHVRDKRNGERQGDNLKTQDIHMGRLDFFVERDEASKAKLKGKMEYQRPAKRQYRPAVPERKESNADNDFSKDFASLIDAYLPQATGQSFEEVQAQYKVEEKLATKAPVPAHGATVEDTITVGAPADQTNVTLGTPSDLFSPISPEAKEATASDQSGNKSKEQSSSCSPHSKCMEIQKGERPLPDISHHMKGRKSWAQVKAATALFEGQSPRSASGNAGEEAQRSPLRRSIRVSAKRMP</sequence>
<feature type="compositionally biased region" description="Basic and acidic residues" evidence="1">
    <location>
        <begin position="722"/>
        <end position="738"/>
    </location>
</feature>
<evidence type="ECO:0000313" key="2">
    <source>
        <dbReference type="EMBL" id="KAH7252503.1"/>
    </source>
</evidence>
<name>A0A8K0S2Q4_9HYPO</name>
<dbReference type="OrthoDB" id="5307331at2759"/>
<feature type="region of interest" description="Disordered" evidence="1">
    <location>
        <begin position="594"/>
        <end position="618"/>
    </location>
</feature>
<proteinExistence type="predicted"/>
<feature type="compositionally biased region" description="Basic residues" evidence="1">
    <location>
        <begin position="776"/>
        <end position="789"/>
    </location>
</feature>
<comment type="caution">
    <text evidence="2">The sequence shown here is derived from an EMBL/GenBank/DDBJ whole genome shotgun (WGS) entry which is preliminary data.</text>
</comment>
<dbReference type="Proteomes" id="UP000813427">
    <property type="component" value="Unassembled WGS sequence"/>
</dbReference>
<reference evidence="2" key="1">
    <citation type="journal article" date="2021" name="Nat. Commun.">
        <title>Genetic determinants of endophytism in the Arabidopsis root mycobiome.</title>
        <authorList>
            <person name="Mesny F."/>
            <person name="Miyauchi S."/>
            <person name="Thiergart T."/>
            <person name="Pickel B."/>
            <person name="Atanasova L."/>
            <person name="Karlsson M."/>
            <person name="Huettel B."/>
            <person name="Barry K.W."/>
            <person name="Haridas S."/>
            <person name="Chen C."/>
            <person name="Bauer D."/>
            <person name="Andreopoulos W."/>
            <person name="Pangilinan J."/>
            <person name="LaButti K."/>
            <person name="Riley R."/>
            <person name="Lipzen A."/>
            <person name="Clum A."/>
            <person name="Drula E."/>
            <person name="Henrissat B."/>
            <person name="Kohler A."/>
            <person name="Grigoriev I.V."/>
            <person name="Martin F.M."/>
            <person name="Hacquard S."/>
        </authorList>
    </citation>
    <scope>NUCLEOTIDE SEQUENCE</scope>
    <source>
        <strain evidence="2">MPI-SDFR-AT-0068</strain>
    </source>
</reference>
<feature type="region of interest" description="Disordered" evidence="1">
    <location>
        <begin position="677"/>
        <end position="789"/>
    </location>
</feature>
<gene>
    <name evidence="2" type="ORF">BKA59DRAFT_453723</name>
</gene>
<evidence type="ECO:0000313" key="3">
    <source>
        <dbReference type="Proteomes" id="UP000813427"/>
    </source>
</evidence>